<organism evidence="1">
    <name type="scientific">Cacopsylla melanoneura</name>
    <dbReference type="NCBI Taxonomy" id="428564"/>
    <lineage>
        <taxon>Eukaryota</taxon>
        <taxon>Metazoa</taxon>
        <taxon>Ecdysozoa</taxon>
        <taxon>Arthropoda</taxon>
        <taxon>Hexapoda</taxon>
        <taxon>Insecta</taxon>
        <taxon>Pterygota</taxon>
        <taxon>Neoptera</taxon>
        <taxon>Paraneoptera</taxon>
        <taxon>Hemiptera</taxon>
        <taxon>Sternorrhyncha</taxon>
        <taxon>Psylloidea</taxon>
        <taxon>Psyllidae</taxon>
        <taxon>Psyllinae</taxon>
        <taxon>Cacopsylla</taxon>
    </lineage>
</organism>
<proteinExistence type="predicted"/>
<reference evidence="1" key="1">
    <citation type="submission" date="2021-05" db="EMBL/GenBank/DDBJ databases">
        <authorList>
            <person name="Alioto T."/>
            <person name="Alioto T."/>
            <person name="Gomez Garrido J."/>
        </authorList>
    </citation>
    <scope>NUCLEOTIDE SEQUENCE</scope>
</reference>
<dbReference type="AlphaFoldDB" id="A0A8D9BYR1"/>
<name>A0A8D9BYR1_9HEMI</name>
<accession>A0A8D9BYR1</accession>
<dbReference type="EMBL" id="HBUF01677117">
    <property type="protein sequence ID" value="CAG6791612.1"/>
    <property type="molecule type" value="Transcribed_RNA"/>
</dbReference>
<evidence type="ECO:0000313" key="1">
    <source>
        <dbReference type="EMBL" id="CAG6791612.1"/>
    </source>
</evidence>
<sequence>MNVFYKLAYMNILNSTSPTNTASPISIRTVFRLSPWHLCMVYGHCIRGSDGKLLPIHKEVDLKAVTASEIVPETVSVVVEEIVVKVGKGGKRVKHVKKVRKITWD</sequence>
<protein>
    <submittedName>
        <fullName evidence="1">Uncharacterized protein</fullName>
    </submittedName>
</protein>